<proteinExistence type="predicted"/>
<sequence length="499" mass="57173">MQLYFLSMPIQCINRALLFVFLLSTILIGFQNPTLAQDFPFSTQLKDTTITDPYLRKTKLDSLRLPDYIDTLYESKKNFWRAATEWTLTQAFPASFNYFVRKDPYSHITFKNFIDHQRISAWKWDDNEFMTNQISHPYHGQLYFNSFRSNGYSFTTSSLATLAGSYIWETGGETQAPSINDLVNTTYGGIVLGEMTHRIANNILAKPAYGFQKQANEVVAFLVNPINGLNRLLDGKWGKYEKRNLTDSSVITAEVDMGIRRFDTKVSNLLEKGKNAAYGRLRIIYSAGDSEYKKPFEEFYVNLELGSDDSSFVNSVNAYGVLYGEPLLIRLPGKHYGTITANYDFLYNEAFFYGGQSLNYNVLSTFNLGRKNKLKTAMGMGFVLLSAIPDPHLLYGESRNYNYGSGFSVRFDSELNLFGRLRIGVGYNGAYSYTWEKSGNASTYYLHAFSGNFGFRFYKDLSLNLNSGYYRLEGEFRDYPDLDKTYPFARISLGYNIRF</sequence>
<gene>
    <name evidence="2" type="ORF">NCTC11388_03608</name>
</gene>
<dbReference type="Pfam" id="PF13084">
    <property type="entry name" value="DUF3943"/>
    <property type="match status" value="1"/>
</dbReference>
<dbReference type="AlphaFoldDB" id="A0A380CN42"/>
<name>A0A380CN42_SPHSI</name>
<dbReference type="Proteomes" id="UP000254893">
    <property type="component" value="Unassembled WGS sequence"/>
</dbReference>
<dbReference type="EMBL" id="UGYW01000002">
    <property type="protein sequence ID" value="SUJ24579.1"/>
    <property type="molecule type" value="Genomic_DNA"/>
</dbReference>
<evidence type="ECO:0000313" key="2">
    <source>
        <dbReference type="EMBL" id="SUJ24579.1"/>
    </source>
</evidence>
<evidence type="ECO:0000259" key="1">
    <source>
        <dbReference type="Pfam" id="PF13084"/>
    </source>
</evidence>
<feature type="domain" description="DUF3943" evidence="1">
    <location>
        <begin position="121"/>
        <end position="226"/>
    </location>
</feature>
<evidence type="ECO:0000313" key="3">
    <source>
        <dbReference type="Proteomes" id="UP000254893"/>
    </source>
</evidence>
<reference evidence="2 3" key="1">
    <citation type="submission" date="2018-06" db="EMBL/GenBank/DDBJ databases">
        <authorList>
            <consortium name="Pathogen Informatics"/>
            <person name="Doyle S."/>
        </authorList>
    </citation>
    <scope>NUCLEOTIDE SEQUENCE [LARGE SCALE GENOMIC DNA]</scope>
    <source>
        <strain evidence="2 3">NCTC11388</strain>
    </source>
</reference>
<accession>A0A380CN42</accession>
<dbReference type="InterPro" id="IPR025079">
    <property type="entry name" value="DUF3943"/>
</dbReference>
<organism evidence="2 3">
    <name type="scientific">Sphingobacterium spiritivorum</name>
    <name type="common">Flavobacterium spiritivorum</name>
    <dbReference type="NCBI Taxonomy" id="258"/>
    <lineage>
        <taxon>Bacteria</taxon>
        <taxon>Pseudomonadati</taxon>
        <taxon>Bacteroidota</taxon>
        <taxon>Sphingobacteriia</taxon>
        <taxon>Sphingobacteriales</taxon>
        <taxon>Sphingobacteriaceae</taxon>
        <taxon>Sphingobacterium</taxon>
    </lineage>
</organism>
<protein>
    <recommendedName>
        <fullName evidence="1">DUF3943 domain-containing protein</fullName>
    </recommendedName>
</protein>